<keyword evidence="1" id="KW-0472">Membrane</keyword>
<evidence type="ECO:0000313" key="3">
    <source>
        <dbReference type="Proteomes" id="UP001352852"/>
    </source>
</evidence>
<evidence type="ECO:0000313" key="2">
    <source>
        <dbReference type="EMBL" id="MED6264751.1"/>
    </source>
</evidence>
<sequence>MLKRSREPTERHKIVNAASATLFKFPSPEDRFPAPWILGGFLHVDPHQSLLLPARLQPSSAAELRSHIHSAGLPFSINQTHNPAQVYWISVLCLDYILGFLGLMF</sequence>
<dbReference type="EMBL" id="JAHUTJ010001553">
    <property type="protein sequence ID" value="MED6264751.1"/>
    <property type="molecule type" value="Genomic_DNA"/>
</dbReference>
<evidence type="ECO:0000256" key="1">
    <source>
        <dbReference type="SAM" id="Phobius"/>
    </source>
</evidence>
<dbReference type="Proteomes" id="UP001352852">
    <property type="component" value="Unassembled WGS sequence"/>
</dbReference>
<reference evidence="2 3" key="1">
    <citation type="submission" date="2021-06" db="EMBL/GenBank/DDBJ databases">
        <authorList>
            <person name="Palmer J.M."/>
        </authorList>
    </citation>
    <scope>NUCLEOTIDE SEQUENCE [LARGE SCALE GENOMIC DNA]</scope>
    <source>
        <strain evidence="2 3">CL_MEX2019</strain>
        <tissue evidence="2">Muscle</tissue>
    </source>
</reference>
<feature type="transmembrane region" description="Helical" evidence="1">
    <location>
        <begin position="86"/>
        <end position="104"/>
    </location>
</feature>
<comment type="caution">
    <text evidence="2">The sequence shown here is derived from an EMBL/GenBank/DDBJ whole genome shotgun (WGS) entry which is preliminary data.</text>
</comment>
<protein>
    <submittedName>
        <fullName evidence="2">Uncharacterized protein</fullName>
    </submittedName>
</protein>
<keyword evidence="1" id="KW-0812">Transmembrane</keyword>
<gene>
    <name evidence="2" type="ORF">CHARACLAT_018047</name>
</gene>
<proteinExistence type="predicted"/>
<name>A0ABU7CRH4_9TELE</name>
<keyword evidence="3" id="KW-1185">Reference proteome</keyword>
<accession>A0ABU7CRH4</accession>
<keyword evidence="1" id="KW-1133">Transmembrane helix</keyword>
<organism evidence="2 3">
    <name type="scientific">Characodon lateralis</name>
    <dbReference type="NCBI Taxonomy" id="208331"/>
    <lineage>
        <taxon>Eukaryota</taxon>
        <taxon>Metazoa</taxon>
        <taxon>Chordata</taxon>
        <taxon>Craniata</taxon>
        <taxon>Vertebrata</taxon>
        <taxon>Euteleostomi</taxon>
        <taxon>Actinopterygii</taxon>
        <taxon>Neopterygii</taxon>
        <taxon>Teleostei</taxon>
        <taxon>Neoteleostei</taxon>
        <taxon>Acanthomorphata</taxon>
        <taxon>Ovalentaria</taxon>
        <taxon>Atherinomorphae</taxon>
        <taxon>Cyprinodontiformes</taxon>
        <taxon>Goodeidae</taxon>
        <taxon>Characodon</taxon>
    </lineage>
</organism>